<dbReference type="AlphaFoldDB" id="A0A146G7K8"/>
<evidence type="ECO:0000256" key="1">
    <source>
        <dbReference type="ARBA" id="ARBA00022801"/>
    </source>
</evidence>
<dbReference type="Proteomes" id="UP000076023">
    <property type="component" value="Unassembled WGS sequence"/>
</dbReference>
<evidence type="ECO:0000313" key="4">
    <source>
        <dbReference type="Proteomes" id="UP000076023"/>
    </source>
</evidence>
<dbReference type="GO" id="GO:0016798">
    <property type="term" value="F:hydrolase activity, acting on glycosyl bonds"/>
    <property type="evidence" value="ECO:0007669"/>
    <property type="project" value="InterPro"/>
</dbReference>
<protein>
    <submittedName>
        <fullName evidence="3">Carbohydrate binding domain-containing protein</fullName>
    </submittedName>
</protein>
<gene>
    <name evidence="3" type="ORF">TSACC_21045</name>
</gene>
<dbReference type="Gene3D" id="2.60.120.260">
    <property type="entry name" value="Galactose-binding domain-like"/>
    <property type="match status" value="1"/>
</dbReference>
<sequence length="138" mass="14823">MSDGEETPTGWVCSSFRDSSPLVLTRDTEVFATGPASLRVHAESAEAQGNVSQTFVAPGGTFTVAGSIKADKSLRATVQLQEKNDAGERIASHEIAAGKEDWKTFEKTITLQDQTARCVLILNVKGQGNAWLDEIVVK</sequence>
<accession>A0A146G7K8</accession>
<dbReference type="SUPFAM" id="SSF49785">
    <property type="entry name" value="Galactose-binding domain-like"/>
    <property type="match status" value="1"/>
</dbReference>
<evidence type="ECO:0000313" key="3">
    <source>
        <dbReference type="EMBL" id="GAT32646.1"/>
    </source>
</evidence>
<keyword evidence="4" id="KW-1185">Reference proteome</keyword>
<dbReference type="InterPro" id="IPR003305">
    <property type="entry name" value="CenC_carb-bd"/>
</dbReference>
<organism evidence="3 4">
    <name type="scientific">Terrimicrobium sacchariphilum</name>
    <dbReference type="NCBI Taxonomy" id="690879"/>
    <lineage>
        <taxon>Bacteria</taxon>
        <taxon>Pseudomonadati</taxon>
        <taxon>Verrucomicrobiota</taxon>
        <taxon>Terrimicrobiia</taxon>
        <taxon>Terrimicrobiales</taxon>
        <taxon>Terrimicrobiaceae</taxon>
        <taxon>Terrimicrobium</taxon>
    </lineage>
</organism>
<name>A0A146G7K8_TERSA</name>
<dbReference type="InterPro" id="IPR008979">
    <property type="entry name" value="Galactose-bd-like_sf"/>
</dbReference>
<comment type="caution">
    <text evidence="3">The sequence shown here is derived from an EMBL/GenBank/DDBJ whole genome shotgun (WGS) entry which is preliminary data.</text>
</comment>
<dbReference type="STRING" id="690879.TSACC_21045"/>
<dbReference type="Pfam" id="PF02018">
    <property type="entry name" value="CBM_4_9"/>
    <property type="match status" value="1"/>
</dbReference>
<evidence type="ECO:0000259" key="2">
    <source>
        <dbReference type="Pfam" id="PF02018"/>
    </source>
</evidence>
<feature type="domain" description="CBM-cenC" evidence="2">
    <location>
        <begin position="19"/>
        <end position="124"/>
    </location>
</feature>
<proteinExistence type="predicted"/>
<dbReference type="InParanoid" id="A0A146G7K8"/>
<keyword evidence="1" id="KW-0378">Hydrolase</keyword>
<reference evidence="4" key="1">
    <citation type="journal article" date="2017" name="Genome Announc.">
        <title>Draft Genome Sequence of Terrimicrobium sacchariphilum NM-5T, a Facultative Anaerobic Soil Bacterium of the Class Spartobacteria.</title>
        <authorList>
            <person name="Qiu Y.L."/>
            <person name="Tourlousse D.M."/>
            <person name="Matsuura N."/>
            <person name="Ohashi A."/>
            <person name="Sekiguchi Y."/>
        </authorList>
    </citation>
    <scope>NUCLEOTIDE SEQUENCE [LARGE SCALE GENOMIC DNA]</scope>
    <source>
        <strain evidence="4">NM-5</strain>
    </source>
</reference>
<dbReference type="EMBL" id="BDCO01000002">
    <property type="protein sequence ID" value="GAT32646.1"/>
    <property type="molecule type" value="Genomic_DNA"/>
</dbReference>